<dbReference type="Proteomes" id="UP000701702">
    <property type="component" value="Unassembled WGS sequence"/>
</dbReference>
<keyword evidence="3" id="KW-1185">Reference proteome</keyword>
<evidence type="ECO:0008006" key="4">
    <source>
        <dbReference type="Google" id="ProtNLM"/>
    </source>
</evidence>
<sequence>MSAGTEPHATGSSRRPQGQRAKAMGWTRQPNGIDLLKWCADVTNSQKGMKTTTIDIDLAKNGFQVHGVASNGKVVLRRQLKREHMVTFFANVALIGMEACGRAYDRARKLQPMGHTVRLMARQFVKPYVKIHKHGAADAEAICEAIVRPNKRALF</sequence>
<protein>
    <recommendedName>
        <fullName evidence="4">Transposase</fullName>
    </recommendedName>
</protein>
<gene>
    <name evidence="2" type="ORF">LMG23994_04524</name>
</gene>
<dbReference type="EMBL" id="CAJZAF010000028">
    <property type="protein sequence ID" value="CAG9180912.1"/>
    <property type="molecule type" value="Genomic_DNA"/>
</dbReference>
<evidence type="ECO:0000256" key="1">
    <source>
        <dbReference type="SAM" id="MobiDB-lite"/>
    </source>
</evidence>
<name>A0ABM8XL30_9BURK</name>
<proteinExistence type="predicted"/>
<accession>A0ABM8XL30</accession>
<reference evidence="2 3" key="1">
    <citation type="submission" date="2021-08" db="EMBL/GenBank/DDBJ databases">
        <authorList>
            <person name="Peeters C."/>
        </authorList>
    </citation>
    <scope>NUCLEOTIDE SEQUENCE [LARGE SCALE GENOMIC DNA]</scope>
    <source>
        <strain evidence="2 3">LMG 23994</strain>
    </source>
</reference>
<evidence type="ECO:0000313" key="2">
    <source>
        <dbReference type="EMBL" id="CAG9180912.1"/>
    </source>
</evidence>
<evidence type="ECO:0000313" key="3">
    <source>
        <dbReference type="Proteomes" id="UP000701702"/>
    </source>
</evidence>
<comment type="caution">
    <text evidence="2">The sequence shown here is derived from an EMBL/GenBank/DDBJ whole genome shotgun (WGS) entry which is preliminary data.</text>
</comment>
<feature type="region of interest" description="Disordered" evidence="1">
    <location>
        <begin position="1"/>
        <end position="26"/>
    </location>
</feature>
<organism evidence="2 3">
    <name type="scientific">Cupriavidus pinatubonensis</name>
    <dbReference type="NCBI Taxonomy" id="248026"/>
    <lineage>
        <taxon>Bacteria</taxon>
        <taxon>Pseudomonadati</taxon>
        <taxon>Pseudomonadota</taxon>
        <taxon>Betaproteobacteria</taxon>
        <taxon>Burkholderiales</taxon>
        <taxon>Burkholderiaceae</taxon>
        <taxon>Cupriavidus</taxon>
    </lineage>
</organism>